<reference evidence="2" key="1">
    <citation type="submission" date="2020-10" db="EMBL/GenBank/DDBJ databases">
        <authorList>
            <person name="Gilroy R."/>
        </authorList>
    </citation>
    <scope>NUCLEOTIDE SEQUENCE</scope>
    <source>
        <strain evidence="2">1748</strain>
    </source>
</reference>
<keyword evidence="1" id="KW-0732">Signal</keyword>
<dbReference type="AlphaFoldDB" id="A0A9D9D933"/>
<evidence type="ECO:0000313" key="2">
    <source>
        <dbReference type="EMBL" id="MBO8414153.1"/>
    </source>
</evidence>
<comment type="caution">
    <text evidence="2">The sequence shown here is derived from an EMBL/GenBank/DDBJ whole genome shotgun (WGS) entry which is preliminary data.</text>
</comment>
<feature type="signal peptide" evidence="1">
    <location>
        <begin position="1"/>
        <end position="19"/>
    </location>
</feature>
<protein>
    <recommendedName>
        <fullName evidence="4">SipW-cognate class signal peptide</fullName>
    </recommendedName>
</protein>
<dbReference type="Proteomes" id="UP000823629">
    <property type="component" value="Unassembled WGS sequence"/>
</dbReference>
<accession>A0A9D9D933</accession>
<dbReference type="EMBL" id="JADING010000046">
    <property type="protein sequence ID" value="MBO8414153.1"/>
    <property type="molecule type" value="Genomic_DNA"/>
</dbReference>
<evidence type="ECO:0000313" key="3">
    <source>
        <dbReference type="Proteomes" id="UP000823629"/>
    </source>
</evidence>
<evidence type="ECO:0008006" key="4">
    <source>
        <dbReference type="Google" id="ProtNLM"/>
    </source>
</evidence>
<feature type="chain" id="PRO_5039072845" description="SipW-cognate class signal peptide" evidence="1">
    <location>
        <begin position="20"/>
        <end position="207"/>
    </location>
</feature>
<reference evidence="2" key="2">
    <citation type="journal article" date="2021" name="PeerJ">
        <title>Extensive microbial diversity within the chicken gut microbiome revealed by metagenomics and culture.</title>
        <authorList>
            <person name="Gilroy R."/>
            <person name="Ravi A."/>
            <person name="Getino M."/>
            <person name="Pursley I."/>
            <person name="Horton D.L."/>
            <person name="Alikhan N.F."/>
            <person name="Baker D."/>
            <person name="Gharbi K."/>
            <person name="Hall N."/>
            <person name="Watson M."/>
            <person name="Adriaenssens E.M."/>
            <person name="Foster-Nyarko E."/>
            <person name="Jarju S."/>
            <person name="Secka A."/>
            <person name="Antonio M."/>
            <person name="Oren A."/>
            <person name="Chaudhuri R.R."/>
            <person name="La Ragione R."/>
            <person name="Hildebrand F."/>
            <person name="Pallen M.J."/>
        </authorList>
    </citation>
    <scope>NUCLEOTIDE SEQUENCE</scope>
    <source>
        <strain evidence="2">1748</strain>
    </source>
</reference>
<sequence length="207" mass="22516">MRRNSKRALAMILPAFAMASVIGAGYSTWFFDSTEINDTDSTLTITVEGYTDMGVLTIDANTAVLILDQRGTGGEADEDNSNGLSITGEVKYTHTNTVDAEDGYEFELTNYEYSITVTYTGDITTYLSIGAGDLSTKTYTEDDVDFITPTSDSGGVVTLNAEQLKTLVNPTWKRVPKSLVEYTAMRTAMESSTIDITVTATYHPEAN</sequence>
<name>A0A9D9D933_9BACL</name>
<gene>
    <name evidence="2" type="ORF">IAC78_01550</name>
</gene>
<evidence type="ECO:0000256" key="1">
    <source>
        <dbReference type="SAM" id="SignalP"/>
    </source>
</evidence>
<proteinExistence type="predicted"/>
<organism evidence="2 3">
    <name type="scientific">Candidatus Scatoplasma merdavium</name>
    <dbReference type="NCBI Taxonomy" id="2840932"/>
    <lineage>
        <taxon>Bacteria</taxon>
        <taxon>Bacillati</taxon>
        <taxon>Bacillota</taxon>
        <taxon>Bacilli</taxon>
        <taxon>Bacillales</taxon>
        <taxon>Candidatus Scatoplasma</taxon>
    </lineage>
</organism>